<keyword evidence="3" id="KW-1185">Reference proteome</keyword>
<reference evidence="2 3" key="1">
    <citation type="submission" date="2023-10" db="EMBL/GenBank/DDBJ databases">
        <title>Niallia locisalis sp.nov. isolated from a salt pond sample.</title>
        <authorList>
            <person name="Li X.-J."/>
            <person name="Dong L."/>
        </authorList>
    </citation>
    <scope>NUCLEOTIDE SEQUENCE [LARGE SCALE GENOMIC DNA]</scope>
    <source>
        <strain evidence="2 3">DSM 29761</strain>
    </source>
</reference>
<organism evidence="2 3">
    <name type="scientific">Niallia oryzisoli</name>
    <dbReference type="NCBI Taxonomy" id="1737571"/>
    <lineage>
        <taxon>Bacteria</taxon>
        <taxon>Bacillati</taxon>
        <taxon>Bacillota</taxon>
        <taxon>Bacilli</taxon>
        <taxon>Bacillales</taxon>
        <taxon>Bacillaceae</taxon>
        <taxon>Niallia</taxon>
    </lineage>
</organism>
<gene>
    <name evidence="2" type="ORF">R4Z09_08740</name>
</gene>
<evidence type="ECO:0000259" key="1">
    <source>
        <dbReference type="Pfam" id="PF07833"/>
    </source>
</evidence>
<dbReference type="Proteomes" id="UP001357223">
    <property type="component" value="Chromosome"/>
</dbReference>
<dbReference type="InterPro" id="IPR012854">
    <property type="entry name" value="Cu_amine_oxidase-like_N"/>
</dbReference>
<protein>
    <recommendedName>
        <fullName evidence="1">Copper amine oxidase-like N-terminal domain-containing protein</fullName>
    </recommendedName>
</protein>
<dbReference type="RefSeq" id="WP_338451941.1">
    <property type="nucleotide sequence ID" value="NZ_CP137640.1"/>
</dbReference>
<dbReference type="Pfam" id="PF07833">
    <property type="entry name" value="Cu_amine_oxidN1"/>
    <property type="match status" value="1"/>
</dbReference>
<proteinExistence type="predicted"/>
<sequence length="466" mass="53982">MHRKSIILLFFLLTITSGLLLWQWRSYSESTKENHEKKFEQVRQHIKIETAERELKITQTITGLMKDKEYQLVRPDKLFRWQCGCTSYNPDSNTILTAKGEVRFTFVIPIPDESAFLLTDWTANIQDVKIMETAIDIAEKGKRGSTWIAGIPQTGYEQLSFIDFYSFKGKGGTPSLYWQQDPLEKKSLNKSLFIFTDPTLAKNADFKSLTGIKPNEYIAVIFTDAVIPMMGQGIKVVSLGSRFEIIEREIIYSYYKEKLKQLDNQEYWIVDFLTALTAGTTPMVKKSEIMLAELSQHLTEDERRLFVQVVQQKKKLIDFQMLDQILGDIKGLKTSFFSINKDEKSEFISLLFMDARKFIINGNKTNIKIVYSNDKVLFPFIETLKAMGFEVETDGSTFYAKNKNEQYTFFLDQPIFQRNGTDFGLLENPLYVDNNQVYIKNKLLQSIFQVTIKENQQAIMLDDVSL</sequence>
<dbReference type="EMBL" id="CP137640">
    <property type="protein sequence ID" value="WVX83049.1"/>
    <property type="molecule type" value="Genomic_DNA"/>
</dbReference>
<accession>A0ABZ2CGY4</accession>
<feature type="domain" description="Copper amine oxidase-like N-terminal" evidence="1">
    <location>
        <begin position="360"/>
        <end position="457"/>
    </location>
</feature>
<evidence type="ECO:0000313" key="2">
    <source>
        <dbReference type="EMBL" id="WVX83049.1"/>
    </source>
</evidence>
<name>A0ABZ2CGY4_9BACI</name>
<evidence type="ECO:0000313" key="3">
    <source>
        <dbReference type="Proteomes" id="UP001357223"/>
    </source>
</evidence>